<keyword evidence="4" id="KW-1185">Reference proteome</keyword>
<dbReference type="OrthoDB" id="3796869at2759"/>
<reference evidence="3" key="1">
    <citation type="journal article" date="2020" name="Stud. Mycol.">
        <title>101 Dothideomycetes genomes: a test case for predicting lifestyles and emergence of pathogens.</title>
        <authorList>
            <person name="Haridas S."/>
            <person name="Albert R."/>
            <person name="Binder M."/>
            <person name="Bloem J."/>
            <person name="Labutti K."/>
            <person name="Salamov A."/>
            <person name="Andreopoulos B."/>
            <person name="Baker S."/>
            <person name="Barry K."/>
            <person name="Bills G."/>
            <person name="Bluhm B."/>
            <person name="Cannon C."/>
            <person name="Castanera R."/>
            <person name="Culley D."/>
            <person name="Daum C."/>
            <person name="Ezra D."/>
            <person name="Gonzalez J."/>
            <person name="Henrissat B."/>
            <person name="Kuo A."/>
            <person name="Liang C."/>
            <person name="Lipzen A."/>
            <person name="Lutzoni F."/>
            <person name="Magnuson J."/>
            <person name="Mondo S."/>
            <person name="Nolan M."/>
            <person name="Ohm R."/>
            <person name="Pangilinan J."/>
            <person name="Park H.-J."/>
            <person name="Ramirez L."/>
            <person name="Alfaro M."/>
            <person name="Sun H."/>
            <person name="Tritt A."/>
            <person name="Yoshinaga Y."/>
            <person name="Zwiers L.-H."/>
            <person name="Turgeon B."/>
            <person name="Goodwin S."/>
            <person name="Spatafora J."/>
            <person name="Crous P."/>
            <person name="Grigoriev I."/>
        </authorList>
    </citation>
    <scope>NUCLEOTIDE SEQUENCE</scope>
    <source>
        <strain evidence="3">CBS 675.92</strain>
    </source>
</reference>
<keyword evidence="1" id="KW-0378">Hydrolase</keyword>
<gene>
    <name evidence="3" type="ORF">CC80DRAFT_355241</name>
</gene>
<feature type="non-terminal residue" evidence="3">
    <location>
        <position position="1"/>
    </location>
</feature>
<dbReference type="Proteomes" id="UP000800035">
    <property type="component" value="Unassembled WGS sequence"/>
</dbReference>
<evidence type="ECO:0000259" key="2">
    <source>
        <dbReference type="PROSITE" id="PS51194"/>
    </source>
</evidence>
<dbReference type="CDD" id="cd18793">
    <property type="entry name" value="SF2_C_SNF"/>
    <property type="match status" value="1"/>
</dbReference>
<dbReference type="SUPFAM" id="SSF52540">
    <property type="entry name" value="P-loop containing nucleoside triphosphate hydrolases"/>
    <property type="match status" value="1"/>
</dbReference>
<dbReference type="SMART" id="SM00490">
    <property type="entry name" value="HELICc"/>
    <property type="match status" value="1"/>
</dbReference>
<dbReference type="AlphaFoldDB" id="A0A6A5TT19"/>
<feature type="non-terminal residue" evidence="3">
    <location>
        <position position="130"/>
    </location>
</feature>
<sequence>KNPGSKVIIFSEFLCALDAAEVMIEDVLGHDLIVRYDGTMNEKHRKAMRTTFEEDASKRIFLVTIKSSGEGLSMTAADTVIHLSRTWSPAVREQGNCRAIRDGQTRDVLVLDFHSHHSIERKVKATQVRK</sequence>
<accession>A0A6A5TT19</accession>
<name>A0A6A5TT19_9PLEO</name>
<dbReference type="Pfam" id="PF00271">
    <property type="entry name" value="Helicase_C"/>
    <property type="match status" value="1"/>
</dbReference>
<dbReference type="InterPro" id="IPR027417">
    <property type="entry name" value="P-loop_NTPase"/>
</dbReference>
<dbReference type="PANTHER" id="PTHR10799">
    <property type="entry name" value="SNF2/RAD54 HELICASE FAMILY"/>
    <property type="match status" value="1"/>
</dbReference>
<dbReference type="Gene3D" id="3.40.50.300">
    <property type="entry name" value="P-loop containing nucleotide triphosphate hydrolases"/>
    <property type="match status" value="1"/>
</dbReference>
<evidence type="ECO:0000313" key="3">
    <source>
        <dbReference type="EMBL" id="KAF1955548.1"/>
    </source>
</evidence>
<evidence type="ECO:0000256" key="1">
    <source>
        <dbReference type="ARBA" id="ARBA00022801"/>
    </source>
</evidence>
<dbReference type="EMBL" id="ML976994">
    <property type="protein sequence ID" value="KAF1955548.1"/>
    <property type="molecule type" value="Genomic_DNA"/>
</dbReference>
<dbReference type="PROSITE" id="PS51194">
    <property type="entry name" value="HELICASE_CTER"/>
    <property type="match status" value="1"/>
</dbReference>
<protein>
    <recommendedName>
        <fullName evidence="2">Helicase C-terminal domain-containing protein</fullName>
    </recommendedName>
</protein>
<feature type="domain" description="Helicase C-terminal" evidence="2">
    <location>
        <begin position="1"/>
        <end position="130"/>
    </location>
</feature>
<proteinExistence type="predicted"/>
<dbReference type="InterPro" id="IPR001650">
    <property type="entry name" value="Helicase_C-like"/>
</dbReference>
<dbReference type="InterPro" id="IPR049730">
    <property type="entry name" value="SNF2/RAD54-like_C"/>
</dbReference>
<dbReference type="GO" id="GO:0016787">
    <property type="term" value="F:hydrolase activity"/>
    <property type="evidence" value="ECO:0007669"/>
    <property type="project" value="UniProtKB-KW"/>
</dbReference>
<evidence type="ECO:0000313" key="4">
    <source>
        <dbReference type="Proteomes" id="UP000800035"/>
    </source>
</evidence>
<organism evidence="3 4">
    <name type="scientific">Byssothecium circinans</name>
    <dbReference type="NCBI Taxonomy" id="147558"/>
    <lineage>
        <taxon>Eukaryota</taxon>
        <taxon>Fungi</taxon>
        <taxon>Dikarya</taxon>
        <taxon>Ascomycota</taxon>
        <taxon>Pezizomycotina</taxon>
        <taxon>Dothideomycetes</taxon>
        <taxon>Pleosporomycetidae</taxon>
        <taxon>Pleosporales</taxon>
        <taxon>Massarineae</taxon>
        <taxon>Massarinaceae</taxon>
        <taxon>Byssothecium</taxon>
    </lineage>
</organism>